<keyword evidence="1 10" id="KW-0963">Cytoplasm</keyword>
<evidence type="ECO:0000256" key="10">
    <source>
        <dbReference type="HAMAP-Rule" id="MF_01820"/>
    </source>
</evidence>
<evidence type="ECO:0000259" key="12">
    <source>
        <dbReference type="PROSITE" id="PS50936"/>
    </source>
</evidence>
<feature type="region of interest" description="Disordered" evidence="11">
    <location>
        <begin position="213"/>
        <end position="236"/>
    </location>
</feature>
<accession>A0A1E5CUQ6</accession>
<feature type="binding site" evidence="10">
    <location>
        <position position="286"/>
    </location>
    <ligand>
        <name>Zn(2+)</name>
        <dbReference type="ChEBI" id="CHEBI:29105"/>
    </ligand>
</feature>
<keyword evidence="8 10" id="KW-0694">RNA-binding</keyword>
<comment type="caution">
    <text evidence="14">The sequence shown here is derived from an EMBL/GenBank/DDBJ whole genome shotgun (WGS) entry which is preliminary data.</text>
</comment>
<keyword evidence="6 10" id="KW-0378">Hydrolase</keyword>
<keyword evidence="15" id="KW-1185">Reference proteome</keyword>
<comment type="subunit">
    <text evidence="10">Monomer. Associates with 30S ribosomal subunit, binds 16S rRNA.</text>
</comment>
<keyword evidence="9 10" id="KW-0342">GTP-binding</keyword>
<gene>
    <name evidence="10" type="primary">rsgA</name>
    <name evidence="14" type="ORF">A130_06900</name>
</gene>
<keyword evidence="5 10" id="KW-0547">Nucleotide-binding</keyword>
<feature type="binding site" evidence="10">
    <location>
        <begin position="146"/>
        <end position="149"/>
    </location>
    <ligand>
        <name>GTP</name>
        <dbReference type="ChEBI" id="CHEBI:37565"/>
    </ligand>
</feature>
<dbReference type="PANTHER" id="PTHR32120:SF10">
    <property type="entry name" value="SMALL RIBOSOMAL SUBUNIT BIOGENESIS GTPASE RSGA"/>
    <property type="match status" value="1"/>
</dbReference>
<dbReference type="InterPro" id="IPR027417">
    <property type="entry name" value="P-loop_NTPase"/>
</dbReference>
<dbReference type="GO" id="GO:0005737">
    <property type="term" value="C:cytoplasm"/>
    <property type="evidence" value="ECO:0007669"/>
    <property type="project" value="UniProtKB-SubCell"/>
</dbReference>
<evidence type="ECO:0000259" key="13">
    <source>
        <dbReference type="PROSITE" id="PS51721"/>
    </source>
</evidence>
<dbReference type="NCBIfam" id="TIGR00157">
    <property type="entry name" value="ribosome small subunit-dependent GTPase A"/>
    <property type="match status" value="1"/>
</dbReference>
<dbReference type="AlphaFoldDB" id="A0A1E5CUQ6"/>
<name>A0A1E5CUQ6_9VIBR</name>
<keyword evidence="4 10" id="KW-0699">rRNA-binding</keyword>
<feature type="binding site" evidence="10">
    <location>
        <begin position="198"/>
        <end position="206"/>
    </location>
    <ligand>
        <name>GTP</name>
        <dbReference type="ChEBI" id="CHEBI:37565"/>
    </ligand>
</feature>
<evidence type="ECO:0000256" key="2">
    <source>
        <dbReference type="ARBA" id="ARBA00022517"/>
    </source>
</evidence>
<dbReference type="GO" id="GO:0019843">
    <property type="term" value="F:rRNA binding"/>
    <property type="evidence" value="ECO:0007669"/>
    <property type="project" value="UniProtKB-KW"/>
</dbReference>
<evidence type="ECO:0000256" key="6">
    <source>
        <dbReference type="ARBA" id="ARBA00022801"/>
    </source>
</evidence>
<dbReference type="InterPro" id="IPR030378">
    <property type="entry name" value="G_CP_dom"/>
</dbReference>
<dbReference type="InterPro" id="IPR010914">
    <property type="entry name" value="RsgA_GTPase_dom"/>
</dbReference>
<comment type="similarity">
    <text evidence="10">Belongs to the TRAFAC class YlqF/YawG GTPase family. RsgA subfamily.</text>
</comment>
<evidence type="ECO:0000256" key="9">
    <source>
        <dbReference type="ARBA" id="ARBA00023134"/>
    </source>
</evidence>
<proteinExistence type="inferred from homology"/>
<dbReference type="GO" id="GO:0042274">
    <property type="term" value="P:ribosomal small subunit biogenesis"/>
    <property type="evidence" value="ECO:0007669"/>
    <property type="project" value="UniProtKB-UniRule"/>
</dbReference>
<comment type="function">
    <text evidence="10">One of several proteins that assist in the late maturation steps of the functional core of the 30S ribosomal subunit. Helps release RbfA from mature subunits. May play a role in the assembly of ribosomal proteins into the subunit. Circularly permuted GTPase that catalyzes slow GTP hydrolysis, GTPase activity is stimulated by the 30S ribosomal subunit.</text>
</comment>
<dbReference type="GO" id="GO:0005525">
    <property type="term" value="F:GTP binding"/>
    <property type="evidence" value="ECO:0007669"/>
    <property type="project" value="UniProtKB-UniRule"/>
</dbReference>
<dbReference type="GO" id="GO:0003924">
    <property type="term" value="F:GTPase activity"/>
    <property type="evidence" value="ECO:0007669"/>
    <property type="project" value="UniProtKB-UniRule"/>
</dbReference>
<keyword evidence="2 10" id="KW-0690">Ribosome biogenesis</keyword>
<dbReference type="EMBL" id="AJYW02000228">
    <property type="protein sequence ID" value="OEE73640.1"/>
    <property type="molecule type" value="Genomic_DNA"/>
</dbReference>
<dbReference type="GO" id="GO:0046872">
    <property type="term" value="F:metal ion binding"/>
    <property type="evidence" value="ECO:0007669"/>
    <property type="project" value="UniProtKB-KW"/>
</dbReference>
<evidence type="ECO:0000256" key="8">
    <source>
        <dbReference type="ARBA" id="ARBA00022884"/>
    </source>
</evidence>
<evidence type="ECO:0000256" key="1">
    <source>
        <dbReference type="ARBA" id="ARBA00022490"/>
    </source>
</evidence>
<evidence type="ECO:0000256" key="11">
    <source>
        <dbReference type="SAM" id="MobiDB-lite"/>
    </source>
</evidence>
<sequence>MNSNLNLSHPMSLQQLGWQPIFQQQLTLEDYESNVIARITAHHRSSYTLATEQGELSLPIHQNQPLMTVGDWIILDANQQFLRLLDRQSLFSRKAAGSKVAEQYISANIDTVFIVVSLNNDFNLSRIERYLAMTNEAQVESVIVLTKADLCDDVEAKCQQVQNLDPMLMIESVNSLDHTSVQTLNAWCKLGQTVSFMGSSGVGKSTLVNTLMQSDDQETGGIREDDSKGRHTTTSRSLHCMPNGGLLLDTPGMRELQLANCADGVSETFSDIEALTKQCRFSDCQHQTEPGCAVQKALESGELEQRRLSNYLKLLREQARNGATLAQQRAHYKQLGKMYRNVQSESRSRKKGF</sequence>
<dbReference type="Gene3D" id="3.40.50.300">
    <property type="entry name" value="P-loop containing nucleotide triphosphate hydrolases"/>
    <property type="match status" value="1"/>
</dbReference>
<keyword evidence="3 10" id="KW-0479">Metal-binding</keyword>
<dbReference type="EC" id="3.6.1.-" evidence="10"/>
<dbReference type="Pfam" id="PF03193">
    <property type="entry name" value="RsgA_GTPase"/>
    <property type="match status" value="1"/>
</dbReference>
<dbReference type="CDD" id="cd01854">
    <property type="entry name" value="YjeQ_EngC"/>
    <property type="match status" value="1"/>
</dbReference>
<comment type="cofactor">
    <cofactor evidence="10">
        <name>Zn(2+)</name>
        <dbReference type="ChEBI" id="CHEBI:29105"/>
    </cofactor>
    <text evidence="10">Binds 1 zinc ion per subunit.</text>
</comment>
<feature type="domain" description="EngC GTPase" evidence="12">
    <location>
        <begin position="107"/>
        <end position="254"/>
    </location>
</feature>
<feature type="binding site" evidence="10">
    <location>
        <position position="292"/>
    </location>
    <ligand>
        <name>Zn(2+)</name>
        <dbReference type="ChEBI" id="CHEBI:29105"/>
    </ligand>
</feature>
<dbReference type="HAMAP" id="MF_01820">
    <property type="entry name" value="GTPase_RsgA"/>
    <property type="match status" value="1"/>
</dbReference>
<dbReference type="Proteomes" id="UP000094165">
    <property type="component" value="Unassembled WGS sequence"/>
</dbReference>
<dbReference type="PROSITE" id="PS51721">
    <property type="entry name" value="G_CP"/>
    <property type="match status" value="1"/>
</dbReference>
<protein>
    <recommendedName>
        <fullName evidence="10">Small ribosomal subunit biogenesis GTPase RsgA</fullName>
        <ecNumber evidence="10">3.6.1.-</ecNumber>
    </recommendedName>
</protein>
<comment type="subcellular location">
    <subcellularLocation>
        <location evidence="10">Cytoplasm</location>
    </subcellularLocation>
</comment>
<evidence type="ECO:0000256" key="4">
    <source>
        <dbReference type="ARBA" id="ARBA00022730"/>
    </source>
</evidence>
<dbReference type="PROSITE" id="PS50936">
    <property type="entry name" value="ENGC_GTPASE"/>
    <property type="match status" value="1"/>
</dbReference>
<organism evidence="14 15">
    <name type="scientific">Vibrio genomosp. F6 str. FF-238</name>
    <dbReference type="NCBI Taxonomy" id="1191298"/>
    <lineage>
        <taxon>Bacteria</taxon>
        <taxon>Pseudomonadati</taxon>
        <taxon>Pseudomonadota</taxon>
        <taxon>Gammaproteobacteria</taxon>
        <taxon>Vibrionales</taxon>
        <taxon>Vibrionaceae</taxon>
        <taxon>Vibrio</taxon>
    </lineage>
</organism>
<dbReference type="Gene3D" id="1.10.40.50">
    <property type="entry name" value="Probable gtpase engc, domain 3"/>
    <property type="match status" value="1"/>
</dbReference>
<evidence type="ECO:0000256" key="3">
    <source>
        <dbReference type="ARBA" id="ARBA00022723"/>
    </source>
</evidence>
<evidence type="ECO:0000256" key="7">
    <source>
        <dbReference type="ARBA" id="ARBA00022833"/>
    </source>
</evidence>
<dbReference type="SUPFAM" id="SSF52540">
    <property type="entry name" value="P-loop containing nucleoside triphosphate hydrolases"/>
    <property type="match status" value="1"/>
</dbReference>
<dbReference type="InterPro" id="IPR004881">
    <property type="entry name" value="Ribosome_biogen_GTPase_RsgA"/>
</dbReference>
<reference evidence="14 15" key="1">
    <citation type="journal article" date="2012" name="Science">
        <title>Ecological populations of bacteria act as socially cohesive units of antibiotic production and resistance.</title>
        <authorList>
            <person name="Cordero O.X."/>
            <person name="Wildschutte H."/>
            <person name="Kirkup B."/>
            <person name="Proehl S."/>
            <person name="Ngo L."/>
            <person name="Hussain F."/>
            <person name="Le Roux F."/>
            <person name="Mincer T."/>
            <person name="Polz M.F."/>
        </authorList>
    </citation>
    <scope>NUCLEOTIDE SEQUENCE [LARGE SCALE GENOMIC DNA]</scope>
    <source>
        <strain evidence="14 15">FF-238</strain>
    </source>
</reference>
<evidence type="ECO:0000313" key="14">
    <source>
        <dbReference type="EMBL" id="OEE73640.1"/>
    </source>
</evidence>
<dbReference type="RefSeq" id="WP_029203328.1">
    <property type="nucleotide sequence ID" value="NZ_AJYW02000228.1"/>
</dbReference>
<keyword evidence="7 10" id="KW-0862">Zinc</keyword>
<feature type="domain" description="CP-type G" evidence="13">
    <location>
        <begin position="94"/>
        <end position="256"/>
    </location>
</feature>
<evidence type="ECO:0000256" key="5">
    <source>
        <dbReference type="ARBA" id="ARBA00022741"/>
    </source>
</evidence>
<evidence type="ECO:0000313" key="15">
    <source>
        <dbReference type="Proteomes" id="UP000094165"/>
    </source>
</evidence>
<feature type="binding site" evidence="10">
    <location>
        <position position="284"/>
    </location>
    <ligand>
        <name>Zn(2+)</name>
        <dbReference type="ChEBI" id="CHEBI:29105"/>
    </ligand>
</feature>
<dbReference type="PANTHER" id="PTHR32120">
    <property type="entry name" value="SMALL RIBOSOMAL SUBUNIT BIOGENESIS GTPASE RSGA"/>
    <property type="match status" value="1"/>
</dbReference>
<feature type="binding site" evidence="10">
    <location>
        <position position="279"/>
    </location>
    <ligand>
        <name>Zn(2+)</name>
        <dbReference type="ChEBI" id="CHEBI:29105"/>
    </ligand>
</feature>